<gene>
    <name evidence="1" type="ORF">HMPREF9350_00996</name>
</gene>
<protein>
    <recommendedName>
        <fullName evidence="3">Mannitol-1-phosphate 5-dehydrogenase</fullName>
    </recommendedName>
</protein>
<dbReference type="EMBL" id="ADWQ01000003">
    <property type="protein sequence ID" value="EFU36936.1"/>
    <property type="molecule type" value="Genomic_DNA"/>
</dbReference>
<dbReference type="Proteomes" id="UP000005056">
    <property type="component" value="Unassembled WGS sequence"/>
</dbReference>
<evidence type="ECO:0000313" key="1">
    <source>
        <dbReference type="EMBL" id="EFU36936.1"/>
    </source>
</evidence>
<evidence type="ECO:0000313" key="2">
    <source>
        <dbReference type="Proteomes" id="UP000005056"/>
    </source>
</evidence>
<sequence>MLGVVNDCVGRIRRSRRIRQSTPDATLARLIRPTTVVDM</sequence>
<reference evidence="1 2" key="1">
    <citation type="submission" date="2010-09" db="EMBL/GenBank/DDBJ databases">
        <authorList>
            <person name="Weinstock G."/>
            <person name="Sodergren E."/>
            <person name="Clifton S."/>
            <person name="Fulton L."/>
            <person name="Fulton B."/>
            <person name="Courtney L."/>
            <person name="Fronick C."/>
            <person name="Harrison M."/>
            <person name="Strong C."/>
            <person name="Farmer C."/>
            <person name="Delahaunty K."/>
            <person name="Markovic C."/>
            <person name="Hall O."/>
            <person name="Minx P."/>
            <person name="Tomlinson C."/>
            <person name="Mitreva M."/>
            <person name="Hou S."/>
            <person name="Chen J."/>
            <person name="Wollam A."/>
            <person name="Pepin K.H."/>
            <person name="Johnson M."/>
            <person name="Bhonagiri V."/>
            <person name="Zhang X."/>
            <person name="Suruliraj S."/>
            <person name="Warren W."/>
            <person name="Chinwalla A."/>
            <person name="Mardis E.R."/>
            <person name="Wilson R.K."/>
        </authorList>
    </citation>
    <scope>NUCLEOTIDE SEQUENCE [LARGE SCALE GENOMIC DNA]</scope>
    <source>
        <strain evidence="1 2">MS 85-1</strain>
    </source>
</reference>
<name>A0AAN3SGG5_ECOLX</name>
<proteinExistence type="predicted"/>
<organism evidence="1 2">
    <name type="scientific">Escherichia coli MS 85-1</name>
    <dbReference type="NCBI Taxonomy" id="679202"/>
    <lineage>
        <taxon>Bacteria</taxon>
        <taxon>Pseudomonadati</taxon>
        <taxon>Pseudomonadota</taxon>
        <taxon>Gammaproteobacteria</taxon>
        <taxon>Enterobacterales</taxon>
        <taxon>Enterobacteriaceae</taxon>
        <taxon>Escherichia</taxon>
    </lineage>
</organism>
<dbReference type="AlphaFoldDB" id="A0AAN3SGG5"/>
<evidence type="ECO:0008006" key="3">
    <source>
        <dbReference type="Google" id="ProtNLM"/>
    </source>
</evidence>
<comment type="caution">
    <text evidence="1">The sequence shown here is derived from an EMBL/GenBank/DDBJ whole genome shotgun (WGS) entry which is preliminary data.</text>
</comment>
<accession>A0AAN3SGG5</accession>